<name>A0A2U1NHZ7_ARTAN</name>
<dbReference type="InterPro" id="IPR007199">
    <property type="entry name" value="Rep_factor-A_N"/>
</dbReference>
<evidence type="ECO:0000313" key="3">
    <source>
        <dbReference type="EMBL" id="PWA73086.1"/>
    </source>
</evidence>
<evidence type="ECO:0000259" key="2">
    <source>
        <dbReference type="Pfam" id="PF04057"/>
    </source>
</evidence>
<sequence length="242" mass="26966">MAVNLTPGAISKLLTNEHTVREPVVQVIDIKCLDTRTVVKSNGVAKKKARYSIVLSDGSVCIDGFITLFDKKISEMISSNKLQKGSLVQLTKFSSITDNFSSYISVRDLNVIRCNCIILGDPKPFPGNKIPLVNEPITPKSEEDHVDPDVNNGRHHAAERTASKQKCSSCSQTQSRKRQRQSSDDEIGACFEKLEKLGWGEGPMYDTTVLLFGESSDYRKVWLHVKPKSCVNWVKNAGRMLH</sequence>
<comment type="caution">
    <text evidence="3">The sequence shown here is derived from an EMBL/GenBank/DDBJ whole genome shotgun (WGS) entry which is preliminary data.</text>
</comment>
<feature type="region of interest" description="Disordered" evidence="1">
    <location>
        <begin position="129"/>
        <end position="182"/>
    </location>
</feature>
<dbReference type="GO" id="GO:0003677">
    <property type="term" value="F:DNA binding"/>
    <property type="evidence" value="ECO:0007669"/>
    <property type="project" value="InterPro"/>
</dbReference>
<dbReference type="SUPFAM" id="SSF50249">
    <property type="entry name" value="Nucleic acid-binding proteins"/>
    <property type="match status" value="1"/>
</dbReference>
<proteinExistence type="predicted"/>
<dbReference type="Pfam" id="PF04057">
    <property type="entry name" value="Rep-A_N"/>
    <property type="match status" value="1"/>
</dbReference>
<dbReference type="Proteomes" id="UP000245207">
    <property type="component" value="Unassembled WGS sequence"/>
</dbReference>
<evidence type="ECO:0000256" key="1">
    <source>
        <dbReference type="SAM" id="MobiDB-lite"/>
    </source>
</evidence>
<feature type="domain" description="Replication factor-A protein 1 N-terminal" evidence="2">
    <location>
        <begin position="5"/>
        <end position="112"/>
    </location>
</feature>
<accession>A0A2U1NHZ7</accession>
<gene>
    <name evidence="3" type="ORF">CTI12_AA261410</name>
</gene>
<dbReference type="GO" id="GO:0005634">
    <property type="term" value="C:nucleus"/>
    <property type="evidence" value="ECO:0007669"/>
    <property type="project" value="InterPro"/>
</dbReference>
<dbReference type="STRING" id="35608.A0A2U1NHZ7"/>
<dbReference type="Gene3D" id="2.40.50.140">
    <property type="entry name" value="Nucleic acid-binding proteins"/>
    <property type="match status" value="1"/>
</dbReference>
<evidence type="ECO:0000313" key="4">
    <source>
        <dbReference type="Proteomes" id="UP000245207"/>
    </source>
</evidence>
<dbReference type="AlphaFoldDB" id="A0A2U1NHZ7"/>
<dbReference type="OrthoDB" id="1751331at2759"/>
<organism evidence="3 4">
    <name type="scientific">Artemisia annua</name>
    <name type="common">Sweet wormwood</name>
    <dbReference type="NCBI Taxonomy" id="35608"/>
    <lineage>
        <taxon>Eukaryota</taxon>
        <taxon>Viridiplantae</taxon>
        <taxon>Streptophyta</taxon>
        <taxon>Embryophyta</taxon>
        <taxon>Tracheophyta</taxon>
        <taxon>Spermatophyta</taxon>
        <taxon>Magnoliopsida</taxon>
        <taxon>eudicotyledons</taxon>
        <taxon>Gunneridae</taxon>
        <taxon>Pentapetalae</taxon>
        <taxon>asterids</taxon>
        <taxon>campanulids</taxon>
        <taxon>Asterales</taxon>
        <taxon>Asteraceae</taxon>
        <taxon>Asteroideae</taxon>
        <taxon>Anthemideae</taxon>
        <taxon>Artemisiinae</taxon>
        <taxon>Artemisia</taxon>
    </lineage>
</organism>
<dbReference type="EMBL" id="PKPP01002792">
    <property type="protein sequence ID" value="PWA73086.1"/>
    <property type="molecule type" value="Genomic_DNA"/>
</dbReference>
<dbReference type="GO" id="GO:0006260">
    <property type="term" value="P:DNA replication"/>
    <property type="evidence" value="ECO:0007669"/>
    <property type="project" value="InterPro"/>
</dbReference>
<dbReference type="InterPro" id="IPR012340">
    <property type="entry name" value="NA-bd_OB-fold"/>
</dbReference>
<reference evidence="3 4" key="1">
    <citation type="journal article" date="2018" name="Mol. Plant">
        <title>The genome of Artemisia annua provides insight into the evolution of Asteraceae family and artemisinin biosynthesis.</title>
        <authorList>
            <person name="Shen Q."/>
            <person name="Zhang L."/>
            <person name="Liao Z."/>
            <person name="Wang S."/>
            <person name="Yan T."/>
            <person name="Shi P."/>
            <person name="Liu M."/>
            <person name="Fu X."/>
            <person name="Pan Q."/>
            <person name="Wang Y."/>
            <person name="Lv Z."/>
            <person name="Lu X."/>
            <person name="Zhang F."/>
            <person name="Jiang W."/>
            <person name="Ma Y."/>
            <person name="Chen M."/>
            <person name="Hao X."/>
            <person name="Li L."/>
            <person name="Tang Y."/>
            <person name="Lv G."/>
            <person name="Zhou Y."/>
            <person name="Sun X."/>
            <person name="Brodelius P.E."/>
            <person name="Rose J.K.C."/>
            <person name="Tang K."/>
        </authorList>
    </citation>
    <scope>NUCLEOTIDE SEQUENCE [LARGE SCALE GENOMIC DNA]</scope>
    <source>
        <strain evidence="4">cv. Huhao1</strain>
        <tissue evidence="3">Leaf</tissue>
    </source>
</reference>
<feature type="compositionally biased region" description="Low complexity" evidence="1">
    <location>
        <begin position="164"/>
        <end position="174"/>
    </location>
</feature>
<protein>
    <submittedName>
        <fullName evidence="3">Nucleic acid-binding, OB-fold</fullName>
    </submittedName>
</protein>
<keyword evidence="4" id="KW-1185">Reference proteome</keyword>